<evidence type="ECO:0000313" key="2">
    <source>
        <dbReference type="EMBL" id="TPG99718.1"/>
    </source>
</evidence>
<feature type="signal peptide" evidence="1">
    <location>
        <begin position="1"/>
        <end position="20"/>
    </location>
</feature>
<name>A0A502JQS4_HAEHA</name>
<dbReference type="AlphaFoldDB" id="A0A502JQS4"/>
<dbReference type="EMBL" id="SDPI01000024">
    <property type="protein sequence ID" value="TPG99718.1"/>
    <property type="molecule type" value="Genomic_DNA"/>
</dbReference>
<comment type="caution">
    <text evidence="2">The sequence shown here is derived from an EMBL/GenBank/DDBJ whole genome shotgun (WGS) entry which is preliminary data.</text>
</comment>
<sequence length="108" mass="11687">MKSLVCLCAVGLLSACTARIGDFTALTTKNINLDSKNFVVKRDTRVTGEDMKFLGIPNIKNAVDNAIQKDKCAVGLSDAVLTIKSFPFYQGYVTEGNLIIDRGLPGCR</sequence>
<protein>
    <recommendedName>
        <fullName evidence="4">Lipoprotein</fullName>
    </recommendedName>
</protein>
<proteinExistence type="predicted"/>
<evidence type="ECO:0008006" key="4">
    <source>
        <dbReference type="Google" id="ProtNLM"/>
    </source>
</evidence>
<dbReference type="PROSITE" id="PS51257">
    <property type="entry name" value="PROKAR_LIPOPROTEIN"/>
    <property type="match status" value="1"/>
</dbReference>
<accession>A0A502JQS4</accession>
<gene>
    <name evidence="2" type="ORF">EUX54_06220</name>
</gene>
<keyword evidence="1" id="KW-0732">Signal</keyword>
<feature type="chain" id="PRO_5030107515" description="Lipoprotein" evidence="1">
    <location>
        <begin position="21"/>
        <end position="108"/>
    </location>
</feature>
<organism evidence="2 3">
    <name type="scientific">Haemophilus haemolyticus</name>
    <dbReference type="NCBI Taxonomy" id="726"/>
    <lineage>
        <taxon>Bacteria</taxon>
        <taxon>Pseudomonadati</taxon>
        <taxon>Pseudomonadota</taxon>
        <taxon>Gammaproteobacteria</taxon>
        <taxon>Pasteurellales</taxon>
        <taxon>Pasteurellaceae</taxon>
        <taxon>Haemophilus</taxon>
    </lineage>
</organism>
<evidence type="ECO:0000313" key="3">
    <source>
        <dbReference type="Proteomes" id="UP000318695"/>
    </source>
</evidence>
<evidence type="ECO:0000256" key="1">
    <source>
        <dbReference type="SAM" id="SignalP"/>
    </source>
</evidence>
<dbReference type="Proteomes" id="UP000318695">
    <property type="component" value="Unassembled WGS sequence"/>
</dbReference>
<reference evidence="2 3" key="1">
    <citation type="submission" date="2019-01" db="EMBL/GenBank/DDBJ databases">
        <title>Comparative genomic analysis identifies haemin-independent Haemophilus haemolyticus: a formal re-classification of Haemophilus intermedius.</title>
        <authorList>
            <person name="Harris T.M."/>
            <person name="Price E.P."/>
            <person name="Sarovich D.S."/>
            <person name="Norskov-Lauritsen N."/>
            <person name="Beissbarth J."/>
            <person name="Chang A.B."/>
            <person name="Smith-Vaughan H.C."/>
        </authorList>
    </citation>
    <scope>NUCLEOTIDE SEQUENCE [LARGE SCALE GENOMIC DNA]</scope>
    <source>
        <strain evidence="2 3">CCUG 30218</strain>
    </source>
</reference>